<feature type="domain" description="Response regulatory" evidence="8">
    <location>
        <begin position="670"/>
        <end position="784"/>
    </location>
</feature>
<keyword evidence="3 4" id="KW-0597">Phosphoprotein</keyword>
<feature type="transmembrane region" description="Helical" evidence="5">
    <location>
        <begin position="199"/>
        <end position="221"/>
    </location>
</feature>
<dbReference type="SMART" id="SM00388">
    <property type="entry name" value="HisKA"/>
    <property type="match status" value="1"/>
</dbReference>
<dbReference type="PROSITE" id="PS50110">
    <property type="entry name" value="RESPONSE_REGULATORY"/>
    <property type="match status" value="1"/>
</dbReference>
<keyword evidence="9" id="KW-0547">Nucleotide-binding</keyword>
<sequence>MLKKLGPWFLILFFCCSFTSAFSYNDSEVYAQKGILDLRKEDFSNNLKIKGQWLFYWNKLVDSVDSFPSGGYLVDFPLRWTSFKIKDRTFPSFGYATYMVRLLLPNDSAAYTILVPPTYSSYKLFINNHLVAKSGEVTRSPAGFVPHFQTKLVDLTSTKDTLLLTLQVANYTHSKGGTMDPLLIGLTDHIELKKSRNDAILLTLTGCLIMGGLFFLALFLVGRRDHAILFFALFSILYSYRIIGTESYPLHSLFPDLSWFLAIRLEYLSLFLSIGLFTLYNRFLFPLDVNKYIVRTVVAVCISFSLASVFLSPFIFTQLITPFLIVSVFCLTYTPYVYLLAYKRKRPGSIYTISSTLVLLLIFSLTILRYWRIIDHYQVLSFFGYISIFFLQSLALSHRVSFVLKSAKREAETGLIAKSEFLSTMSHEIRTPLNSVIGVTHLLLKNNPRKDQKEQLDVMLFSANNLLAIVNDILDYSKIEAGKISFENIEMDIAKLAHNLMSAQGSFADDKGIDLRLSLDKALSLHLKGDPTRLHQVLSNLLHNALKFTQKGFVELGIEVKNTNKNTQTLYFYVKDSGIGISREKQDIIFDRFTQADSSTSRSFGGTGLGLAICKRILELQHAELGLDSEENKGSTFFFTQTFEKAAVSEKSLSATQNIFDKQQDLEGVHVLLVEDNIMNVYIAKAFLEKWGAIIDVATNGKESLEKLDVDKHQLILMDLHMPVMDGYEATKHMRKMGVKLPIIALTANLPADVEYELKSAEMDDIVVKPFLPEELQNKVLKYIRKK</sequence>
<feature type="transmembrane region" description="Helical" evidence="5">
    <location>
        <begin position="377"/>
        <end position="396"/>
    </location>
</feature>
<dbReference type="EC" id="2.7.13.3" evidence="2"/>
<dbReference type="SUPFAM" id="SSF52172">
    <property type="entry name" value="CheY-like"/>
    <property type="match status" value="1"/>
</dbReference>
<dbReference type="SUPFAM" id="SSF47384">
    <property type="entry name" value="Homodimeric domain of signal transducing histidine kinase"/>
    <property type="match status" value="1"/>
</dbReference>
<keyword evidence="5" id="KW-0812">Transmembrane</keyword>
<feature type="transmembrane region" description="Helical" evidence="5">
    <location>
        <begin position="349"/>
        <end position="371"/>
    </location>
</feature>
<dbReference type="SMART" id="SM00448">
    <property type="entry name" value="REC"/>
    <property type="match status" value="1"/>
</dbReference>
<evidence type="ECO:0000256" key="6">
    <source>
        <dbReference type="SAM" id="SignalP"/>
    </source>
</evidence>
<feature type="transmembrane region" description="Helical" evidence="5">
    <location>
        <begin position="257"/>
        <end position="280"/>
    </location>
</feature>
<evidence type="ECO:0000256" key="4">
    <source>
        <dbReference type="PROSITE-ProRule" id="PRU00169"/>
    </source>
</evidence>
<reference evidence="10" key="1">
    <citation type="journal article" date="2019" name="Int. J. Syst. Evol. Microbiol.">
        <title>The Global Catalogue of Microorganisms (GCM) 10K type strain sequencing project: providing services to taxonomists for standard genome sequencing and annotation.</title>
        <authorList>
            <consortium name="The Broad Institute Genomics Platform"/>
            <consortium name="The Broad Institute Genome Sequencing Center for Infectious Disease"/>
            <person name="Wu L."/>
            <person name="Ma J."/>
        </authorList>
    </citation>
    <scope>NUCLEOTIDE SEQUENCE [LARGE SCALE GENOMIC DNA]</scope>
    <source>
        <strain evidence="10">CCUG 53762</strain>
    </source>
</reference>
<dbReference type="InterPro" id="IPR011623">
    <property type="entry name" value="7TMR_DISM_rcpt_extracell_dom1"/>
</dbReference>
<keyword evidence="9" id="KW-0067">ATP-binding</keyword>
<evidence type="ECO:0000259" key="8">
    <source>
        <dbReference type="PROSITE" id="PS50110"/>
    </source>
</evidence>
<dbReference type="Pfam" id="PF00072">
    <property type="entry name" value="Response_reg"/>
    <property type="match status" value="1"/>
</dbReference>
<protein>
    <recommendedName>
        <fullName evidence="2">histidine kinase</fullName>
        <ecNumber evidence="2">2.7.13.3</ecNumber>
    </recommendedName>
</protein>
<dbReference type="PROSITE" id="PS50109">
    <property type="entry name" value="HIS_KIN"/>
    <property type="match status" value="1"/>
</dbReference>
<dbReference type="Proteomes" id="UP001597118">
    <property type="component" value="Unassembled WGS sequence"/>
</dbReference>
<evidence type="ECO:0000313" key="9">
    <source>
        <dbReference type="EMBL" id="MFD1631686.1"/>
    </source>
</evidence>
<dbReference type="EMBL" id="JBHUDG010000049">
    <property type="protein sequence ID" value="MFD1631686.1"/>
    <property type="molecule type" value="Genomic_DNA"/>
</dbReference>
<proteinExistence type="predicted"/>
<evidence type="ECO:0000256" key="2">
    <source>
        <dbReference type="ARBA" id="ARBA00012438"/>
    </source>
</evidence>
<feature type="modified residue" description="4-aspartylphosphate" evidence="4">
    <location>
        <position position="719"/>
    </location>
</feature>
<dbReference type="InterPro" id="IPR005467">
    <property type="entry name" value="His_kinase_dom"/>
</dbReference>
<dbReference type="Gene3D" id="3.40.50.2300">
    <property type="match status" value="1"/>
</dbReference>
<dbReference type="Pfam" id="PF07695">
    <property type="entry name" value="7TMR-DISM_7TM"/>
    <property type="match status" value="1"/>
</dbReference>
<keyword evidence="5" id="KW-1133">Transmembrane helix</keyword>
<dbReference type="RefSeq" id="WP_379664054.1">
    <property type="nucleotide sequence ID" value="NZ_JBHUDG010000049.1"/>
</dbReference>
<organism evidence="9 10">
    <name type="scientific">Pseudopedobacter beijingensis</name>
    <dbReference type="NCBI Taxonomy" id="1207056"/>
    <lineage>
        <taxon>Bacteria</taxon>
        <taxon>Pseudomonadati</taxon>
        <taxon>Bacteroidota</taxon>
        <taxon>Sphingobacteriia</taxon>
        <taxon>Sphingobacteriales</taxon>
        <taxon>Sphingobacteriaceae</taxon>
        <taxon>Pseudopedobacter</taxon>
    </lineage>
</organism>
<keyword evidence="6" id="KW-0732">Signal</keyword>
<dbReference type="SUPFAM" id="SSF55874">
    <property type="entry name" value="ATPase domain of HSP90 chaperone/DNA topoisomerase II/histidine kinase"/>
    <property type="match status" value="1"/>
</dbReference>
<dbReference type="InterPro" id="IPR003594">
    <property type="entry name" value="HATPase_dom"/>
</dbReference>
<dbReference type="InterPro" id="IPR011006">
    <property type="entry name" value="CheY-like_superfamily"/>
</dbReference>
<evidence type="ECO:0000256" key="5">
    <source>
        <dbReference type="SAM" id="Phobius"/>
    </source>
</evidence>
<evidence type="ECO:0000256" key="3">
    <source>
        <dbReference type="ARBA" id="ARBA00022553"/>
    </source>
</evidence>
<feature type="transmembrane region" description="Helical" evidence="5">
    <location>
        <begin position="228"/>
        <end position="245"/>
    </location>
</feature>
<dbReference type="PANTHER" id="PTHR45339:SF3">
    <property type="entry name" value="HISTIDINE KINASE"/>
    <property type="match status" value="1"/>
</dbReference>
<dbReference type="GO" id="GO:0005524">
    <property type="term" value="F:ATP binding"/>
    <property type="evidence" value="ECO:0007669"/>
    <property type="project" value="UniProtKB-KW"/>
</dbReference>
<dbReference type="CDD" id="cd00082">
    <property type="entry name" value="HisKA"/>
    <property type="match status" value="1"/>
</dbReference>
<evidence type="ECO:0000313" key="10">
    <source>
        <dbReference type="Proteomes" id="UP001597118"/>
    </source>
</evidence>
<feature type="domain" description="Histidine kinase" evidence="7">
    <location>
        <begin position="424"/>
        <end position="645"/>
    </location>
</feature>
<feature type="chain" id="PRO_5046833419" description="histidine kinase" evidence="6">
    <location>
        <begin position="24"/>
        <end position="787"/>
    </location>
</feature>
<dbReference type="Gene3D" id="1.10.287.130">
    <property type="match status" value="1"/>
</dbReference>
<gene>
    <name evidence="9" type="ORF">ACFSAH_17565</name>
</gene>
<dbReference type="Pfam" id="PF00512">
    <property type="entry name" value="HisKA"/>
    <property type="match status" value="1"/>
</dbReference>
<comment type="caution">
    <text evidence="9">The sequence shown here is derived from an EMBL/GenBank/DDBJ whole genome shotgun (WGS) entry which is preliminary data.</text>
</comment>
<feature type="transmembrane region" description="Helical" evidence="5">
    <location>
        <begin position="292"/>
        <end position="316"/>
    </location>
</feature>
<dbReference type="InterPro" id="IPR003661">
    <property type="entry name" value="HisK_dim/P_dom"/>
</dbReference>
<dbReference type="Pfam" id="PF02518">
    <property type="entry name" value="HATPase_c"/>
    <property type="match status" value="1"/>
</dbReference>
<keyword evidence="5" id="KW-0472">Membrane</keyword>
<dbReference type="Gene3D" id="3.30.565.10">
    <property type="entry name" value="Histidine kinase-like ATPase, C-terminal domain"/>
    <property type="match status" value="1"/>
</dbReference>
<dbReference type="InterPro" id="IPR001789">
    <property type="entry name" value="Sig_transdc_resp-reg_receiver"/>
</dbReference>
<dbReference type="CDD" id="cd17546">
    <property type="entry name" value="REC_hyHK_CKI1_RcsC-like"/>
    <property type="match status" value="1"/>
</dbReference>
<feature type="signal peptide" evidence="6">
    <location>
        <begin position="1"/>
        <end position="23"/>
    </location>
</feature>
<dbReference type="InterPro" id="IPR036890">
    <property type="entry name" value="HATPase_C_sf"/>
</dbReference>
<dbReference type="PANTHER" id="PTHR45339">
    <property type="entry name" value="HYBRID SIGNAL TRANSDUCTION HISTIDINE KINASE J"/>
    <property type="match status" value="1"/>
</dbReference>
<comment type="catalytic activity">
    <reaction evidence="1">
        <text>ATP + protein L-histidine = ADP + protein N-phospho-L-histidine.</text>
        <dbReference type="EC" id="2.7.13.3"/>
    </reaction>
</comment>
<dbReference type="CDD" id="cd16922">
    <property type="entry name" value="HATPase_EvgS-ArcB-TorS-like"/>
    <property type="match status" value="1"/>
</dbReference>
<evidence type="ECO:0000259" key="7">
    <source>
        <dbReference type="PROSITE" id="PS50109"/>
    </source>
</evidence>
<feature type="transmembrane region" description="Helical" evidence="5">
    <location>
        <begin position="322"/>
        <end position="342"/>
    </location>
</feature>
<dbReference type="SMART" id="SM00387">
    <property type="entry name" value="HATPase_c"/>
    <property type="match status" value="1"/>
</dbReference>
<evidence type="ECO:0000256" key="1">
    <source>
        <dbReference type="ARBA" id="ARBA00000085"/>
    </source>
</evidence>
<dbReference type="InterPro" id="IPR004358">
    <property type="entry name" value="Sig_transdc_His_kin-like_C"/>
</dbReference>
<name>A0ABW4IJ85_9SPHI</name>
<dbReference type="InterPro" id="IPR036097">
    <property type="entry name" value="HisK_dim/P_sf"/>
</dbReference>
<dbReference type="PRINTS" id="PR00344">
    <property type="entry name" value="BCTRLSENSOR"/>
</dbReference>
<accession>A0ABW4IJ85</accession>
<keyword evidence="10" id="KW-1185">Reference proteome</keyword>